<dbReference type="EMBL" id="AFYH01048963">
    <property type="status" value="NOT_ANNOTATED_CDS"/>
    <property type="molecule type" value="Genomic_DNA"/>
</dbReference>
<dbReference type="Ensembl" id="ENSLACT00000019409.1">
    <property type="protein sequence ID" value="ENSLACP00000019275.1"/>
    <property type="gene ID" value="ENSLACG00000016956.1"/>
</dbReference>
<dbReference type="GO" id="GO:0003997">
    <property type="term" value="F:acyl-CoA oxidase activity"/>
    <property type="evidence" value="ECO:0007669"/>
    <property type="project" value="InterPro"/>
</dbReference>
<dbReference type="GO" id="GO:0005504">
    <property type="term" value="F:fatty acid binding"/>
    <property type="evidence" value="ECO:0007669"/>
    <property type="project" value="TreeGrafter"/>
</dbReference>
<proteinExistence type="predicted"/>
<evidence type="ECO:0000259" key="4">
    <source>
        <dbReference type="Pfam" id="PF02770"/>
    </source>
</evidence>
<dbReference type="EMBL" id="AFYH01048964">
    <property type="status" value="NOT_ANNOTATED_CDS"/>
    <property type="molecule type" value="Genomic_DNA"/>
</dbReference>
<protein>
    <submittedName>
        <fullName evidence="5">Acyl-CoA oxidase like</fullName>
    </submittedName>
</protein>
<dbReference type="Proteomes" id="UP000008672">
    <property type="component" value="Unassembled WGS sequence"/>
</dbReference>
<reference evidence="5" key="3">
    <citation type="submission" date="2025-09" db="UniProtKB">
        <authorList>
            <consortium name="Ensembl"/>
        </authorList>
    </citation>
    <scope>IDENTIFICATION</scope>
</reference>
<dbReference type="eggNOG" id="KOG0135">
    <property type="taxonomic scope" value="Eukaryota"/>
</dbReference>
<dbReference type="AlphaFoldDB" id="H3BBK4"/>
<reference evidence="6" key="1">
    <citation type="submission" date="2011-08" db="EMBL/GenBank/DDBJ databases">
        <title>The draft genome of Latimeria chalumnae.</title>
        <authorList>
            <person name="Di Palma F."/>
            <person name="Alfoldi J."/>
            <person name="Johnson J."/>
            <person name="Berlin A."/>
            <person name="Gnerre S."/>
            <person name="Jaffe D."/>
            <person name="MacCallum I."/>
            <person name="Young S."/>
            <person name="Walker B.J."/>
            <person name="Lander E."/>
            <person name="Lindblad-Toh K."/>
        </authorList>
    </citation>
    <scope>NUCLEOTIDE SEQUENCE [LARGE SCALE GENOMIC DNA]</scope>
    <source>
        <strain evidence="6">Wild caught</strain>
    </source>
</reference>
<evidence type="ECO:0000313" key="6">
    <source>
        <dbReference type="Proteomes" id="UP000008672"/>
    </source>
</evidence>
<evidence type="ECO:0000313" key="5">
    <source>
        <dbReference type="Ensembl" id="ENSLACP00000019275.1"/>
    </source>
</evidence>
<sequence length="219" mass="24656">RYDLSLDEMRDLSFERVKFALKLPLVQKQLQEQEDSKRNFVNKSLVIGEVFCTADLTTGVKLGVVCWLFGGAVRNLGSPDHVKKWFQPLKELKFTGMFAMTERGHGSNVRGILTEAQFDPASQEFIIDTPCEDAEKMYIGNAMKGNYATVFAQLIINGESQGPHCFIVPIRDQDGNMFPGVTTIDMMHKEDPQGLNGVDNGILIFDKVRIPRENLLDKL</sequence>
<dbReference type="Bgee" id="ENSLACG00000016956">
    <property type="expression patterns" value="Expressed in pelvic fin and 1 other cell type or tissue"/>
</dbReference>
<dbReference type="InterPro" id="IPR006091">
    <property type="entry name" value="Acyl-CoA_Oxase/DH_mid-dom"/>
</dbReference>
<dbReference type="InParanoid" id="H3BBK4"/>
<name>H3BBK4_LATCH</name>
<dbReference type="InterPro" id="IPR012258">
    <property type="entry name" value="Acyl-CoA_oxidase"/>
</dbReference>
<dbReference type="GO" id="GO:0005777">
    <property type="term" value="C:peroxisome"/>
    <property type="evidence" value="ECO:0007669"/>
    <property type="project" value="InterPro"/>
</dbReference>
<dbReference type="InterPro" id="IPR009100">
    <property type="entry name" value="AcylCoA_DH/oxidase_NM_dom_sf"/>
</dbReference>
<comment type="cofactor">
    <cofactor evidence="1">
        <name>FAD</name>
        <dbReference type="ChEBI" id="CHEBI:57692"/>
    </cofactor>
</comment>
<dbReference type="HOGENOM" id="CLU_093695_0_0_1"/>
<evidence type="ECO:0000256" key="2">
    <source>
        <dbReference type="ARBA" id="ARBA00022630"/>
    </source>
</evidence>
<dbReference type="Pfam" id="PF02770">
    <property type="entry name" value="Acyl-CoA_dh_M"/>
    <property type="match status" value="1"/>
</dbReference>
<dbReference type="PANTHER" id="PTHR10909:SF352">
    <property type="entry name" value="ACYL-COENZYME A OXIDASE-LIKE PROTEIN"/>
    <property type="match status" value="1"/>
</dbReference>
<reference evidence="5" key="2">
    <citation type="submission" date="2025-08" db="UniProtKB">
        <authorList>
            <consortium name="Ensembl"/>
        </authorList>
    </citation>
    <scope>IDENTIFICATION</scope>
</reference>
<dbReference type="GO" id="GO:0033540">
    <property type="term" value="P:fatty acid beta-oxidation using acyl-CoA oxidase"/>
    <property type="evidence" value="ECO:0007669"/>
    <property type="project" value="TreeGrafter"/>
</dbReference>
<dbReference type="FunFam" id="2.40.110.10:FF:000019">
    <property type="entry name" value="Acyl-coenzyme A oxidase"/>
    <property type="match status" value="1"/>
</dbReference>
<evidence type="ECO:0000256" key="1">
    <source>
        <dbReference type="ARBA" id="ARBA00001974"/>
    </source>
</evidence>
<dbReference type="GO" id="GO:0055088">
    <property type="term" value="P:lipid homeostasis"/>
    <property type="evidence" value="ECO:0007669"/>
    <property type="project" value="TreeGrafter"/>
</dbReference>
<dbReference type="STRING" id="7897.ENSLACP00000019275"/>
<organism evidence="5 6">
    <name type="scientific">Latimeria chalumnae</name>
    <name type="common">Coelacanth</name>
    <dbReference type="NCBI Taxonomy" id="7897"/>
    <lineage>
        <taxon>Eukaryota</taxon>
        <taxon>Metazoa</taxon>
        <taxon>Chordata</taxon>
        <taxon>Craniata</taxon>
        <taxon>Vertebrata</taxon>
        <taxon>Euteleostomi</taxon>
        <taxon>Coelacanthiformes</taxon>
        <taxon>Coelacanthidae</taxon>
        <taxon>Latimeria</taxon>
    </lineage>
</organism>
<dbReference type="GO" id="GO:0071949">
    <property type="term" value="F:FAD binding"/>
    <property type="evidence" value="ECO:0007669"/>
    <property type="project" value="InterPro"/>
</dbReference>
<dbReference type="Gene3D" id="2.40.110.10">
    <property type="entry name" value="Butyryl-CoA Dehydrogenase, subunit A, domain 2"/>
    <property type="match status" value="1"/>
</dbReference>
<keyword evidence="6" id="KW-1185">Reference proteome</keyword>
<dbReference type="GeneTree" id="ENSGT00940000161693"/>
<accession>H3BBK4</accession>
<dbReference type="SUPFAM" id="SSF56645">
    <property type="entry name" value="Acyl-CoA dehydrogenase NM domain-like"/>
    <property type="match status" value="1"/>
</dbReference>
<dbReference type="OMA" id="KMYIGKA"/>
<keyword evidence="2" id="KW-0285">Flavoprotein</keyword>
<dbReference type="PANTHER" id="PTHR10909">
    <property type="entry name" value="ELECTRON TRANSPORT OXIDOREDUCTASE"/>
    <property type="match status" value="1"/>
</dbReference>
<feature type="domain" description="Acyl-CoA oxidase/dehydrogenase middle" evidence="4">
    <location>
        <begin position="98"/>
        <end position="208"/>
    </location>
</feature>
<keyword evidence="3" id="KW-0274">FAD</keyword>
<dbReference type="InterPro" id="IPR046373">
    <property type="entry name" value="Acyl-CoA_Oxase/DH_mid-dom_sf"/>
</dbReference>
<evidence type="ECO:0000256" key="3">
    <source>
        <dbReference type="ARBA" id="ARBA00022827"/>
    </source>
</evidence>
<gene>
    <name evidence="5" type="primary">ACOXL</name>
</gene>